<name>M9M607_PAEPP</name>
<dbReference type="AlphaFoldDB" id="M9M607"/>
<dbReference type="CDD" id="cd00009">
    <property type="entry name" value="AAA"/>
    <property type="match status" value="1"/>
</dbReference>
<evidence type="ECO:0000259" key="1">
    <source>
        <dbReference type="SMART" id="SM00382"/>
    </source>
</evidence>
<proteinExistence type="predicted"/>
<evidence type="ECO:0000313" key="3">
    <source>
        <dbReference type="Proteomes" id="UP000029453"/>
    </source>
</evidence>
<dbReference type="NCBIfam" id="NF005378">
    <property type="entry name" value="PRK06921.1"/>
    <property type="match status" value="1"/>
</dbReference>
<dbReference type="OrthoDB" id="1655960at2"/>
<dbReference type="InterPro" id="IPR002611">
    <property type="entry name" value="IstB_ATP-bd"/>
</dbReference>
<dbReference type="PANTHER" id="PTHR30050">
    <property type="entry name" value="CHROMOSOMAL REPLICATION INITIATOR PROTEIN DNAA"/>
    <property type="match status" value="1"/>
</dbReference>
<accession>M9M607</accession>
<evidence type="ECO:0000313" key="2">
    <source>
        <dbReference type="EMBL" id="GAC42863.1"/>
    </source>
</evidence>
<dbReference type="InterPro" id="IPR003593">
    <property type="entry name" value="AAA+_ATPase"/>
</dbReference>
<reference evidence="2 3" key="1">
    <citation type="submission" date="2012-10" db="EMBL/GenBank/DDBJ databases">
        <title>Draft Genome Sequence of Paenibacillus popilliae ATCC 14706T.</title>
        <authorList>
            <person name="Iiyama K."/>
            <person name="Mori K."/>
            <person name="Mon H."/>
            <person name="Chieda Y."/>
            <person name="Lee J.M."/>
            <person name="Kusakabe T."/>
            <person name="Tashiro K."/>
            <person name="Asano S."/>
            <person name="Yasunaga-Aoki C."/>
            <person name="Shimizu S."/>
        </authorList>
    </citation>
    <scope>NUCLEOTIDE SEQUENCE [LARGE SCALE GENOMIC DNA]</scope>
    <source>
        <strain evidence="2 3">ATCC 14706</strain>
    </source>
</reference>
<dbReference type="PANTHER" id="PTHR30050:SF10">
    <property type="entry name" value="PHAGE-LIKE ELEMENT PBSX PROTEIN XKDC"/>
    <property type="match status" value="1"/>
</dbReference>
<organism evidence="2 3">
    <name type="scientific">Paenibacillus popilliae ATCC 14706</name>
    <dbReference type="NCBI Taxonomy" id="1212764"/>
    <lineage>
        <taxon>Bacteria</taxon>
        <taxon>Bacillati</taxon>
        <taxon>Bacillota</taxon>
        <taxon>Bacilli</taxon>
        <taxon>Bacillales</taxon>
        <taxon>Paenibacillaceae</taxon>
        <taxon>Paenibacillus</taxon>
    </lineage>
</organism>
<gene>
    <name evidence="2" type="ORF">PPOP_2223</name>
</gene>
<dbReference type="Proteomes" id="UP000029453">
    <property type="component" value="Unassembled WGS sequence"/>
</dbReference>
<dbReference type="EMBL" id="BALG01000154">
    <property type="protein sequence ID" value="GAC42863.1"/>
    <property type="molecule type" value="Genomic_DNA"/>
</dbReference>
<dbReference type="Gene3D" id="3.40.50.300">
    <property type="entry name" value="P-loop containing nucleotide triphosphate hydrolases"/>
    <property type="match status" value="1"/>
</dbReference>
<dbReference type="SUPFAM" id="SSF52540">
    <property type="entry name" value="P-loop containing nucleoside triphosphate hydrolases"/>
    <property type="match status" value="1"/>
</dbReference>
<keyword evidence="3" id="KW-1185">Reference proteome</keyword>
<comment type="caution">
    <text evidence="2">The sequence shown here is derived from an EMBL/GenBank/DDBJ whole genome shotgun (WGS) entry which is preliminary data.</text>
</comment>
<dbReference type="Pfam" id="PF01695">
    <property type="entry name" value="IstB_IS21"/>
    <property type="match status" value="1"/>
</dbReference>
<dbReference type="GO" id="GO:0006260">
    <property type="term" value="P:DNA replication"/>
    <property type="evidence" value="ECO:0007669"/>
    <property type="project" value="TreeGrafter"/>
</dbReference>
<sequence length="268" mass="31118">MQKAARALNVEEIRRRAAKASSRFSTSRVEVNYECPGCKDERGYFKKIPQKYGDIEYFVDTWVDCECEKRRIIERLFKASAITEEFRKKSFDNFDLARVPDIVREAYAVTAEYVRDFETIKERRQNSIALLGRPGCGKTHLLMAGANELLRRGVGVVYFPWVETFNELKSDLGALNERIWRLRRADVLFMDDVFKGRTEPTAFQLEQLFAIVNHRYLENLPLMISSERSFAQMCSIDEAVGSRLREMARGHTVTLAGGMELNYRLRED</sequence>
<dbReference type="InterPro" id="IPR027417">
    <property type="entry name" value="P-loop_NTPase"/>
</dbReference>
<dbReference type="GO" id="GO:0005524">
    <property type="term" value="F:ATP binding"/>
    <property type="evidence" value="ECO:0007669"/>
    <property type="project" value="InterPro"/>
</dbReference>
<protein>
    <submittedName>
        <fullName evidence="2">DNA replication protein</fullName>
    </submittedName>
</protein>
<dbReference type="SMART" id="SM00382">
    <property type="entry name" value="AAA"/>
    <property type="match status" value="1"/>
</dbReference>
<feature type="domain" description="AAA+ ATPase" evidence="1">
    <location>
        <begin position="124"/>
        <end position="234"/>
    </location>
</feature>